<comment type="function">
    <text evidence="4">Required for resistance to DNA-damaging agents.</text>
</comment>
<dbReference type="SUPFAM" id="SSF52402">
    <property type="entry name" value="Adenine nucleotide alpha hydrolases-like"/>
    <property type="match status" value="2"/>
</dbReference>
<keyword evidence="3" id="KW-0963">Cytoplasm</keyword>
<dbReference type="Proteomes" id="UP000539350">
    <property type="component" value="Unassembled WGS sequence"/>
</dbReference>
<comment type="similarity">
    <text evidence="2">Belongs to the universal stress protein A family.</text>
</comment>
<protein>
    <submittedName>
        <fullName evidence="6">Universal stress protein</fullName>
    </submittedName>
</protein>
<sequence length="289" mass="31811">MDKLLIIADLEDTCHAIPRGLALAAALGQAPEVVAFTYAPLKRLKVDATQQTAMRKRLMQERENNVQALIDKHRHQDQKVKLKVVWSKDLAGWINKRCSEGGYAAVIKTAHRSESLLHKPTDWRLLRECPVPVMLVAEKNWSKTKPVLATLDLSTTVASKRRLNHKVLGNALRLSQALGAELQIISAIEVPTVLADLGLIESVDYVRSAEAEMAQQISKLAASFDLPESIFTCKPGPVEKVVSKHADKIKAQIVVMGTVGRSGVRAALMGNSAERILQILQTDVWALKP</sequence>
<dbReference type="Gene3D" id="3.40.50.12370">
    <property type="match status" value="1"/>
</dbReference>
<dbReference type="EMBL" id="JACFXU010000014">
    <property type="protein sequence ID" value="MBA6413148.1"/>
    <property type="molecule type" value="Genomic_DNA"/>
</dbReference>
<accession>A0A7W2YKB4</accession>
<dbReference type="PANTHER" id="PTHR47892:SF1">
    <property type="entry name" value="UNIVERSAL STRESS PROTEIN E"/>
    <property type="match status" value="1"/>
</dbReference>
<dbReference type="Pfam" id="PF00582">
    <property type="entry name" value="Usp"/>
    <property type="match status" value="1"/>
</dbReference>
<dbReference type="AlphaFoldDB" id="A0A7W2YKB4"/>
<comment type="subcellular location">
    <subcellularLocation>
        <location evidence="1">Cytoplasm</location>
    </subcellularLocation>
</comment>
<dbReference type="GO" id="GO:0005737">
    <property type="term" value="C:cytoplasm"/>
    <property type="evidence" value="ECO:0007669"/>
    <property type="project" value="UniProtKB-SubCell"/>
</dbReference>
<proteinExistence type="inferred from homology"/>
<dbReference type="RefSeq" id="WP_182171863.1">
    <property type="nucleotide sequence ID" value="NZ_JACFXU010000014.1"/>
</dbReference>
<evidence type="ECO:0000256" key="1">
    <source>
        <dbReference type="ARBA" id="ARBA00004496"/>
    </source>
</evidence>
<comment type="caution">
    <text evidence="6">The sequence shown here is derived from an EMBL/GenBank/DDBJ whole genome shotgun (WGS) entry which is preliminary data.</text>
</comment>
<evidence type="ECO:0000256" key="3">
    <source>
        <dbReference type="ARBA" id="ARBA00022490"/>
    </source>
</evidence>
<evidence type="ECO:0000256" key="4">
    <source>
        <dbReference type="ARBA" id="ARBA00037131"/>
    </source>
</evidence>
<dbReference type="InterPro" id="IPR006016">
    <property type="entry name" value="UspA"/>
</dbReference>
<gene>
    <name evidence="6" type="ORF">H2508_08510</name>
</gene>
<reference evidence="6 7" key="1">
    <citation type="submission" date="2020-07" db="EMBL/GenBank/DDBJ databases">
        <title>Halieaceae bacterium, F7430, whole genome shotgun sequencing project.</title>
        <authorList>
            <person name="Jiang S."/>
            <person name="Liu Z.W."/>
            <person name="Du Z.J."/>
        </authorList>
    </citation>
    <scope>NUCLEOTIDE SEQUENCE [LARGE SCALE GENOMIC DNA]</scope>
    <source>
        <strain evidence="6 7">F7430</strain>
    </source>
</reference>
<evidence type="ECO:0000313" key="6">
    <source>
        <dbReference type="EMBL" id="MBA6413148.1"/>
    </source>
</evidence>
<evidence type="ECO:0000259" key="5">
    <source>
        <dbReference type="Pfam" id="PF00582"/>
    </source>
</evidence>
<dbReference type="PANTHER" id="PTHR47892">
    <property type="entry name" value="UNIVERSAL STRESS PROTEIN E"/>
    <property type="match status" value="1"/>
</dbReference>
<organism evidence="6 7">
    <name type="scientific">Sediminihaliea albiluteola</name>
    <dbReference type="NCBI Taxonomy" id="2758564"/>
    <lineage>
        <taxon>Bacteria</taxon>
        <taxon>Pseudomonadati</taxon>
        <taxon>Pseudomonadota</taxon>
        <taxon>Gammaproteobacteria</taxon>
        <taxon>Cellvibrionales</taxon>
        <taxon>Halieaceae</taxon>
        <taxon>Sediminihaliea</taxon>
    </lineage>
</organism>
<evidence type="ECO:0000256" key="2">
    <source>
        <dbReference type="ARBA" id="ARBA00008791"/>
    </source>
</evidence>
<keyword evidence="7" id="KW-1185">Reference proteome</keyword>
<name>A0A7W2YKB4_9GAMM</name>
<feature type="domain" description="UspA" evidence="5">
    <location>
        <begin position="165"/>
        <end position="287"/>
    </location>
</feature>
<evidence type="ECO:0000313" key="7">
    <source>
        <dbReference type="Proteomes" id="UP000539350"/>
    </source>
</evidence>